<proteinExistence type="predicted"/>
<dbReference type="Proteomes" id="UP000008229">
    <property type="component" value="Chromosome"/>
</dbReference>
<dbReference type="SMART" id="SM00278">
    <property type="entry name" value="HhH1"/>
    <property type="match status" value="3"/>
</dbReference>
<dbReference type="Gene3D" id="3.20.20.140">
    <property type="entry name" value="Metal-dependent hydrolases"/>
    <property type="match status" value="1"/>
</dbReference>
<feature type="domain" description="Helix-hairpin-helix DNA-binding motif class 1" evidence="9">
    <location>
        <begin position="54"/>
        <end position="73"/>
    </location>
</feature>
<keyword evidence="7" id="KW-0239">DNA-directed DNA polymerase</keyword>
<dbReference type="Pfam" id="PF14791">
    <property type="entry name" value="DNA_pol_B_thumb"/>
    <property type="match status" value="1"/>
</dbReference>
<dbReference type="EC" id="2.7.7.7" evidence="2"/>
<dbReference type="SMART" id="SM00483">
    <property type="entry name" value="POLXc"/>
    <property type="match status" value="1"/>
</dbReference>
<dbReference type="CDD" id="cd00141">
    <property type="entry name" value="NT_POLXc"/>
    <property type="match status" value="1"/>
</dbReference>
<dbReference type="HOGENOM" id="CLU_017729_1_0_11"/>
<evidence type="ECO:0000256" key="3">
    <source>
        <dbReference type="ARBA" id="ARBA00022634"/>
    </source>
</evidence>
<dbReference type="GO" id="GO:0003887">
    <property type="term" value="F:DNA-directed DNA polymerase activity"/>
    <property type="evidence" value="ECO:0007669"/>
    <property type="project" value="UniProtKB-KW"/>
</dbReference>
<keyword evidence="4" id="KW-0808">Transferase</keyword>
<feature type="domain" description="Helix-hairpin-helix DNA-binding motif class 1" evidence="9">
    <location>
        <begin position="129"/>
        <end position="148"/>
    </location>
</feature>
<dbReference type="CDD" id="cd07436">
    <property type="entry name" value="PHP_PolX"/>
    <property type="match status" value="1"/>
</dbReference>
<dbReference type="InterPro" id="IPR027421">
    <property type="entry name" value="DNA_pol_lamdba_lyase_dom_sf"/>
</dbReference>
<dbReference type="Pfam" id="PF02811">
    <property type="entry name" value="PHP"/>
    <property type="match status" value="1"/>
</dbReference>
<organism evidence="12 13">
    <name type="scientific">Conexibacter woesei (strain DSM 14684 / CCUG 47730 / CIP 108061 / JCM 11494 / NBRC 100937 / ID131577)</name>
    <dbReference type="NCBI Taxonomy" id="469383"/>
    <lineage>
        <taxon>Bacteria</taxon>
        <taxon>Bacillati</taxon>
        <taxon>Actinomycetota</taxon>
        <taxon>Thermoleophilia</taxon>
        <taxon>Solirubrobacterales</taxon>
        <taxon>Conexibacteraceae</taxon>
        <taxon>Conexibacter</taxon>
    </lineage>
</organism>
<dbReference type="InterPro" id="IPR002054">
    <property type="entry name" value="DNA-dir_DNA_pol_X"/>
</dbReference>
<keyword evidence="13" id="KW-1185">Reference proteome</keyword>
<dbReference type="PANTHER" id="PTHR36928">
    <property type="entry name" value="PHOSPHATASE YCDX-RELATED"/>
    <property type="match status" value="1"/>
</dbReference>
<gene>
    <name evidence="12" type="ordered locus">Cwoe_5838</name>
</gene>
<keyword evidence="3" id="KW-0237">DNA synthesis</keyword>
<keyword evidence="6" id="KW-0235">DNA replication</keyword>
<dbReference type="Gene3D" id="1.10.150.110">
    <property type="entry name" value="DNA polymerase beta, N-terminal domain-like"/>
    <property type="match status" value="1"/>
</dbReference>
<dbReference type="NCBIfam" id="NF006375">
    <property type="entry name" value="PRK08609.1"/>
    <property type="match status" value="1"/>
</dbReference>
<dbReference type="Pfam" id="PF14520">
    <property type="entry name" value="HHH_5"/>
    <property type="match status" value="1"/>
</dbReference>
<dbReference type="SUPFAM" id="SSF89550">
    <property type="entry name" value="PHP domain-like"/>
    <property type="match status" value="1"/>
</dbReference>
<evidence type="ECO:0000256" key="8">
    <source>
        <dbReference type="ARBA" id="ARBA00049244"/>
    </source>
</evidence>
<dbReference type="InterPro" id="IPR029398">
    <property type="entry name" value="PolB_thumb"/>
</dbReference>
<dbReference type="GO" id="GO:0003677">
    <property type="term" value="F:DNA binding"/>
    <property type="evidence" value="ECO:0007669"/>
    <property type="project" value="InterPro"/>
</dbReference>
<sequence>MADPTNSEIAAAFDELGDLYELDGAIIHRVVAYRNAAKVVRDASVSVAALTRDGRVTELPGIGATLETKLVALVETGDIPQAARLRAKFPAGLLEMTRLPGLGPKRARRLYEELGVDSLQSLETAARQQRIRDLKGFGVRAEENFLAAIARANADAADGKTGGRFVLDRALAIAEPLLELLRAHPTSHRVELAGSARRWADSVKDLDIIATADDPRALAEALTASDLVESIAGVGDAGARVRTHSGMGVDLKVVAPDQFGNLLQHFSGSKEHNMALREAAVKRGLHVSEYGVLDDATGETLRCATEQEVYAELGYAYIEPELRENRGELRAALLDGGSGLPELIREEDVRGDLHSHTTASDGRNEIEEMAEAAQALGYEYLAITDHSASHGFGDEVSAEQLEIQIERIHAANAAFPGIELLAGSEVNIMPDGSLDYPDELLARLDWVIASVHSSFRIDERAMTERVVAAIEHPWVDAIGHLTGRKIEARPPYAIDVERVIEAAARTGTMLEINAAPDRRDLNDVHARAAAQAGVRILVNSDAHRTRTLASSRRYGIATARRAWLTAEQVANTRGWAQFAPLRKRAGTVSPPG</sequence>
<dbReference type="InterPro" id="IPR047967">
    <property type="entry name" value="PolX_PHP"/>
</dbReference>
<dbReference type="KEGG" id="cwo:Cwoe_5838"/>
<feature type="domain" description="DNA-directed DNA polymerase X" evidence="11">
    <location>
        <begin position="4"/>
        <end position="324"/>
    </location>
</feature>
<dbReference type="RefSeq" id="WP_012937290.1">
    <property type="nucleotide sequence ID" value="NC_013739.1"/>
</dbReference>
<dbReference type="InterPro" id="IPR004013">
    <property type="entry name" value="PHP_dom"/>
</dbReference>
<dbReference type="AlphaFoldDB" id="D3F2V8"/>
<dbReference type="InterPro" id="IPR010996">
    <property type="entry name" value="HHH_MUS81"/>
</dbReference>
<dbReference type="SUPFAM" id="SSF158702">
    <property type="entry name" value="Sec63 N-terminal domain-like"/>
    <property type="match status" value="1"/>
</dbReference>
<dbReference type="Gene3D" id="3.30.210.10">
    <property type="entry name" value="DNA polymerase, thumb domain"/>
    <property type="match status" value="1"/>
</dbReference>
<dbReference type="EMBL" id="CP001854">
    <property type="protein sequence ID" value="ADB54239.1"/>
    <property type="molecule type" value="Genomic_DNA"/>
</dbReference>
<dbReference type="Pfam" id="PF14716">
    <property type="entry name" value="HHH_8"/>
    <property type="match status" value="1"/>
</dbReference>
<dbReference type="InterPro" id="IPR022311">
    <property type="entry name" value="PolX-like"/>
</dbReference>
<dbReference type="InterPro" id="IPR003583">
    <property type="entry name" value="Hlx-hairpin-Hlx_DNA-bd_motif"/>
</dbReference>
<feature type="domain" description="Polymerase/histidinol phosphatase N-terminal" evidence="10">
    <location>
        <begin position="351"/>
        <end position="430"/>
    </location>
</feature>
<dbReference type="Gene3D" id="1.10.150.20">
    <property type="entry name" value="5' to 3' exonuclease, C-terminal subdomain"/>
    <property type="match status" value="1"/>
</dbReference>
<dbReference type="GO" id="GO:0005829">
    <property type="term" value="C:cytosol"/>
    <property type="evidence" value="ECO:0007669"/>
    <property type="project" value="TreeGrafter"/>
</dbReference>
<protein>
    <recommendedName>
        <fullName evidence="2">DNA-directed DNA polymerase</fullName>
        <ecNumber evidence="2">2.7.7.7</ecNumber>
    </recommendedName>
</protein>
<dbReference type="Gene3D" id="3.30.460.10">
    <property type="entry name" value="Beta Polymerase, domain 2"/>
    <property type="match status" value="1"/>
</dbReference>
<evidence type="ECO:0000259" key="11">
    <source>
        <dbReference type="SMART" id="SM00483"/>
    </source>
</evidence>
<dbReference type="InterPro" id="IPR043519">
    <property type="entry name" value="NT_sf"/>
</dbReference>
<dbReference type="SMART" id="SM00481">
    <property type="entry name" value="POLIIIAc"/>
    <property type="match status" value="1"/>
</dbReference>
<dbReference type="eggNOG" id="COG1796">
    <property type="taxonomic scope" value="Bacteria"/>
</dbReference>
<evidence type="ECO:0000256" key="6">
    <source>
        <dbReference type="ARBA" id="ARBA00022705"/>
    </source>
</evidence>
<dbReference type="GO" id="GO:0008270">
    <property type="term" value="F:zinc ion binding"/>
    <property type="evidence" value="ECO:0007669"/>
    <property type="project" value="TreeGrafter"/>
</dbReference>
<evidence type="ECO:0000313" key="12">
    <source>
        <dbReference type="EMBL" id="ADB54239.1"/>
    </source>
</evidence>
<evidence type="ECO:0000256" key="7">
    <source>
        <dbReference type="ARBA" id="ARBA00022932"/>
    </source>
</evidence>
<evidence type="ECO:0000256" key="4">
    <source>
        <dbReference type="ARBA" id="ARBA00022679"/>
    </source>
</evidence>
<evidence type="ECO:0000259" key="10">
    <source>
        <dbReference type="SMART" id="SM00481"/>
    </source>
</evidence>
<dbReference type="PANTHER" id="PTHR36928:SF1">
    <property type="entry name" value="PHOSPHATASE YCDX-RELATED"/>
    <property type="match status" value="1"/>
</dbReference>
<dbReference type="InterPro" id="IPR016195">
    <property type="entry name" value="Pol/histidinol_Pase-like"/>
</dbReference>
<dbReference type="STRING" id="469383.Cwoe_5838"/>
<dbReference type="eggNOG" id="COG1387">
    <property type="taxonomic scope" value="Bacteria"/>
</dbReference>
<dbReference type="OrthoDB" id="9808747at2"/>
<evidence type="ECO:0000313" key="13">
    <source>
        <dbReference type="Proteomes" id="UP000008229"/>
    </source>
</evidence>
<dbReference type="SUPFAM" id="SSF81301">
    <property type="entry name" value="Nucleotidyltransferase"/>
    <property type="match status" value="1"/>
</dbReference>
<dbReference type="InterPro" id="IPR037160">
    <property type="entry name" value="DNA_Pol_thumb_sf"/>
</dbReference>
<feature type="domain" description="Helix-hairpin-helix DNA-binding motif class 1" evidence="9">
    <location>
        <begin position="94"/>
        <end position="113"/>
    </location>
</feature>
<evidence type="ECO:0000256" key="5">
    <source>
        <dbReference type="ARBA" id="ARBA00022695"/>
    </source>
</evidence>
<dbReference type="PIRSF" id="PIRSF005047">
    <property type="entry name" value="UCP005047_YshC"/>
    <property type="match status" value="1"/>
</dbReference>
<reference evidence="12 13" key="1">
    <citation type="journal article" date="2010" name="Stand. Genomic Sci.">
        <title>Complete genome sequence of Conexibacter woesei type strain (ID131577).</title>
        <authorList>
            <person name="Pukall R."/>
            <person name="Lapidus A."/>
            <person name="Glavina Del Rio T."/>
            <person name="Copeland A."/>
            <person name="Tice H."/>
            <person name="Cheng J.-F."/>
            <person name="Lucas S."/>
            <person name="Chen F."/>
            <person name="Nolan M."/>
            <person name="Bruce D."/>
            <person name="Goodwin L."/>
            <person name="Pitluck S."/>
            <person name="Mavromatis K."/>
            <person name="Ivanova N."/>
            <person name="Ovchinnikova G."/>
            <person name="Pati A."/>
            <person name="Chen A."/>
            <person name="Palaniappan K."/>
            <person name="Land M."/>
            <person name="Hauser L."/>
            <person name="Chang Y.-J."/>
            <person name="Jeffries C.D."/>
            <person name="Chain P."/>
            <person name="Meincke L."/>
            <person name="Sims D."/>
            <person name="Brettin T."/>
            <person name="Detter J.C."/>
            <person name="Rohde M."/>
            <person name="Goeker M."/>
            <person name="Bristow J."/>
            <person name="Eisen J.A."/>
            <person name="Markowitz V."/>
            <person name="Kyrpides N.C."/>
            <person name="Klenk H.-P."/>
            <person name="Hugenholtz P."/>
        </authorList>
    </citation>
    <scope>NUCLEOTIDE SEQUENCE [LARGE SCALE GENOMIC DNA]</scope>
    <source>
        <strain evidence="13">DSM 14684 / CIP 108061 / JCM 11494 / NBRC 100937 / ID131577</strain>
    </source>
</reference>
<comment type="catalytic activity">
    <reaction evidence="8">
        <text>DNA(n) + a 2'-deoxyribonucleoside 5'-triphosphate = DNA(n+1) + diphosphate</text>
        <dbReference type="Rhea" id="RHEA:22508"/>
        <dbReference type="Rhea" id="RHEA-COMP:17339"/>
        <dbReference type="Rhea" id="RHEA-COMP:17340"/>
        <dbReference type="ChEBI" id="CHEBI:33019"/>
        <dbReference type="ChEBI" id="CHEBI:61560"/>
        <dbReference type="ChEBI" id="CHEBI:173112"/>
        <dbReference type="EC" id="2.7.7.7"/>
    </reaction>
</comment>
<dbReference type="GO" id="GO:0006281">
    <property type="term" value="P:DNA repair"/>
    <property type="evidence" value="ECO:0007669"/>
    <property type="project" value="InterPro"/>
</dbReference>
<dbReference type="SUPFAM" id="SSF47802">
    <property type="entry name" value="DNA polymerase beta, N-terminal domain-like"/>
    <property type="match status" value="1"/>
</dbReference>
<dbReference type="InterPro" id="IPR050243">
    <property type="entry name" value="PHP_phosphatase"/>
</dbReference>
<dbReference type="InterPro" id="IPR003141">
    <property type="entry name" value="Pol/His_phosphatase_N"/>
</dbReference>
<dbReference type="GO" id="GO:0042578">
    <property type="term" value="F:phosphoric ester hydrolase activity"/>
    <property type="evidence" value="ECO:0007669"/>
    <property type="project" value="TreeGrafter"/>
</dbReference>
<keyword evidence="5" id="KW-0548">Nucleotidyltransferase</keyword>
<evidence type="ECO:0000256" key="2">
    <source>
        <dbReference type="ARBA" id="ARBA00012417"/>
    </source>
</evidence>
<accession>D3F2V8</accession>
<evidence type="ECO:0000256" key="1">
    <source>
        <dbReference type="ARBA" id="ARBA00001946"/>
    </source>
</evidence>
<evidence type="ECO:0000259" key="9">
    <source>
        <dbReference type="SMART" id="SM00278"/>
    </source>
</evidence>
<comment type="cofactor">
    <cofactor evidence="1">
        <name>Mg(2+)</name>
        <dbReference type="ChEBI" id="CHEBI:18420"/>
    </cofactor>
</comment>
<name>D3F2V8_CONWI</name>
<reference evidence="13" key="2">
    <citation type="submission" date="2010-01" db="EMBL/GenBank/DDBJ databases">
        <title>The complete genome of Conexibacter woesei DSM 14684.</title>
        <authorList>
            <consortium name="US DOE Joint Genome Institute (JGI-PGF)"/>
            <person name="Lucas S."/>
            <person name="Copeland A."/>
            <person name="Lapidus A."/>
            <person name="Glavina del Rio T."/>
            <person name="Dalin E."/>
            <person name="Tice H."/>
            <person name="Bruce D."/>
            <person name="Goodwin L."/>
            <person name="Pitluck S."/>
            <person name="Kyrpides N."/>
            <person name="Mavromatis K."/>
            <person name="Ivanova N."/>
            <person name="Mikhailova N."/>
            <person name="Chertkov O."/>
            <person name="Brettin T."/>
            <person name="Detter J.C."/>
            <person name="Han C."/>
            <person name="Larimer F."/>
            <person name="Land M."/>
            <person name="Hauser L."/>
            <person name="Markowitz V."/>
            <person name="Cheng J.-F."/>
            <person name="Hugenholtz P."/>
            <person name="Woyke T."/>
            <person name="Wu D."/>
            <person name="Pukall R."/>
            <person name="Steenblock K."/>
            <person name="Schneider S."/>
            <person name="Klenk H.-P."/>
            <person name="Eisen J.A."/>
        </authorList>
    </citation>
    <scope>NUCLEOTIDE SEQUENCE [LARGE SCALE GENOMIC DNA]</scope>
    <source>
        <strain evidence="13">DSM 14684 / CIP 108061 / JCM 11494 / NBRC 100937 / ID131577</strain>
    </source>
</reference>